<dbReference type="Proteomes" id="UP000140838">
    <property type="component" value="Genome"/>
</dbReference>
<gene>
    <name evidence="2" type="ORF">pepv_070</name>
</gene>
<dbReference type="GeneID" id="19738074"/>
<evidence type="ECO:0000313" key="2">
    <source>
        <dbReference type="EMBL" id="AID46808.1"/>
    </source>
</evidence>
<protein>
    <submittedName>
        <fullName evidence="2">Uncharacterized protein</fullName>
    </submittedName>
</protein>
<organism evidence="2 3">
    <name type="scientific">Penguinpox virus</name>
    <dbReference type="NCBI Taxonomy" id="648998"/>
    <lineage>
        <taxon>Viruses</taxon>
        <taxon>Varidnaviria</taxon>
        <taxon>Bamfordvirae</taxon>
        <taxon>Nucleocytoviricota</taxon>
        <taxon>Pokkesviricetes</taxon>
        <taxon>Chitovirales</taxon>
        <taxon>Poxviridae</taxon>
        <taxon>Chordopoxvirinae</taxon>
        <taxon>Avipoxvirus</taxon>
        <taxon>Avipoxvirus penguinpox</taxon>
    </lineage>
</organism>
<reference evidence="2 3" key="1">
    <citation type="journal article" date="2014" name="BMC Genomics">
        <title>The complete genome sequences of poxviruses isolated from a penguin and a pigeon in South Africa and comparison to other sequenced avipoxviruses.</title>
        <authorList>
            <person name="Offerman K."/>
            <person name="Carulei O."/>
            <person name="van der Walt A.P."/>
            <person name="Douglass N."/>
            <person name="Williamson A.L."/>
        </authorList>
    </citation>
    <scope>NUCLEOTIDE SEQUENCE [LARGE SCALE GENOMIC DNA]</scope>
    <source>
        <strain evidence="2">PSan92</strain>
    </source>
</reference>
<name>A0A068EHG8_9POXV</name>
<evidence type="ECO:0000313" key="3">
    <source>
        <dbReference type="Proteomes" id="UP000140838"/>
    </source>
</evidence>
<feature type="region of interest" description="Disordered" evidence="1">
    <location>
        <begin position="51"/>
        <end position="110"/>
    </location>
</feature>
<evidence type="ECO:0000256" key="1">
    <source>
        <dbReference type="SAM" id="MobiDB-lite"/>
    </source>
</evidence>
<dbReference type="KEGG" id="vg:19738074"/>
<dbReference type="EMBL" id="KJ859677">
    <property type="protein sequence ID" value="AID46808.1"/>
    <property type="molecule type" value="Genomic_DNA"/>
</dbReference>
<dbReference type="RefSeq" id="YP_009046066.1">
    <property type="nucleotide sequence ID" value="NC_024446.1"/>
</dbReference>
<accession>A0A068EHG8</accession>
<keyword evidence="3" id="KW-1185">Reference proteome</keyword>
<proteinExistence type="predicted"/>
<sequence length="143" mass="15882">MEKKLLQEYEKLKGQEAKDAFTRQLLICHEDMRGRMDNMSKLIGDVLRELAGGASSSKTPTDDSDNIFGRGPDIESNSNSAGSESQPPSSGSKPSEPKNSEQPTPEPEKTLLVDPVQISLVVYVIKKIFERNVISFLQHCYLI</sequence>
<feature type="compositionally biased region" description="Low complexity" evidence="1">
    <location>
        <begin position="78"/>
        <end position="94"/>
    </location>
</feature>